<keyword evidence="2" id="KW-0812">Transmembrane</keyword>
<dbReference type="Proteomes" id="UP000594342">
    <property type="component" value="Unassembled WGS sequence"/>
</dbReference>
<reference evidence="3 4" key="1">
    <citation type="submission" date="2018-10" db="EMBL/GenBank/DDBJ databases">
        <authorList>
            <consortium name="IHU Genomes"/>
        </authorList>
    </citation>
    <scope>NUCLEOTIDE SEQUENCE [LARGE SCALE GENOMIC DNA]</scope>
    <source>
        <strain evidence="3 4">A1</strain>
    </source>
</reference>
<feature type="non-terminal residue" evidence="3">
    <location>
        <position position="1"/>
    </location>
</feature>
<evidence type="ECO:0000256" key="1">
    <source>
        <dbReference type="SAM" id="MobiDB-lite"/>
    </source>
</evidence>
<comment type="caution">
    <text evidence="3">The sequence shown here is derived from an EMBL/GenBank/DDBJ whole genome shotgun (WGS) entry which is preliminary data.</text>
</comment>
<feature type="region of interest" description="Disordered" evidence="1">
    <location>
        <begin position="80"/>
        <end position="107"/>
    </location>
</feature>
<keyword evidence="2" id="KW-1133">Transmembrane helix</keyword>
<proteinExistence type="predicted"/>
<keyword evidence="4" id="KW-1185">Reference proteome</keyword>
<sequence>LNKEQNQINQNTTLRTTPKSTENKSRSLLIKSHQMSAFPNGTKFVKRSWVPDRCTLCRIENCMCFDEREEDRYYESLGVTDSKQKRSHGKTQKTSQYSARPAPQQTYQRANQRVIERVTQRTQHDTPQSTVHRTTHVDTHSTEQRREQTENIDNEPSTFDRILSFWKRFKDVFFGFFSWIAFLLLSGLRRVRNLFRFVVGHRPNQNPNAQGGNDRVVNGVDNLRGLRWFAQNIARIFIIP</sequence>
<evidence type="ECO:0000313" key="3">
    <source>
        <dbReference type="EMBL" id="VBB18769.1"/>
    </source>
</evidence>
<organism evidence="3 4">
    <name type="scientific">Yasminevirus sp. GU-2018</name>
    <dbReference type="NCBI Taxonomy" id="2420051"/>
    <lineage>
        <taxon>Viruses</taxon>
        <taxon>Varidnaviria</taxon>
        <taxon>Bamfordvirae</taxon>
        <taxon>Nucleocytoviricota</taxon>
        <taxon>Megaviricetes</taxon>
        <taxon>Imitervirales</taxon>
        <taxon>Mimiviridae</taxon>
        <taxon>Klosneuvirinae</taxon>
        <taxon>Yasminevirus</taxon>
        <taxon>Yasminevirus saudimassiliense</taxon>
    </lineage>
</organism>
<feature type="compositionally biased region" description="Polar residues" evidence="1">
    <location>
        <begin position="92"/>
        <end position="107"/>
    </location>
</feature>
<feature type="compositionally biased region" description="Basic and acidic residues" evidence="1">
    <location>
        <begin position="135"/>
        <end position="149"/>
    </location>
</feature>
<name>A0A5K0U9L3_9VIRU</name>
<evidence type="ECO:0000313" key="4">
    <source>
        <dbReference type="Proteomes" id="UP000594342"/>
    </source>
</evidence>
<feature type="transmembrane region" description="Helical" evidence="2">
    <location>
        <begin position="172"/>
        <end position="188"/>
    </location>
</feature>
<protein>
    <submittedName>
        <fullName evidence="3">Uncharacterized protein</fullName>
    </submittedName>
</protein>
<accession>A0A5K0U9L3</accession>
<dbReference type="EMBL" id="UPSH01000001">
    <property type="protein sequence ID" value="VBB18769.1"/>
    <property type="molecule type" value="Genomic_DNA"/>
</dbReference>
<feature type="region of interest" description="Disordered" evidence="1">
    <location>
        <begin position="119"/>
        <end position="153"/>
    </location>
</feature>
<feature type="region of interest" description="Disordered" evidence="1">
    <location>
        <begin position="1"/>
        <end position="25"/>
    </location>
</feature>
<gene>
    <name evidence="3" type="ORF">YASMINEVIRUS_1301</name>
</gene>
<feature type="compositionally biased region" description="Polar residues" evidence="1">
    <location>
        <begin position="1"/>
        <end position="20"/>
    </location>
</feature>
<keyword evidence="2" id="KW-0472">Membrane</keyword>
<evidence type="ECO:0000256" key="2">
    <source>
        <dbReference type="SAM" id="Phobius"/>
    </source>
</evidence>